<dbReference type="KEGG" id="bgoe:IFJ75_00835"/>
<dbReference type="SUPFAM" id="SSF47473">
    <property type="entry name" value="EF-hand"/>
    <property type="match status" value="1"/>
</dbReference>
<evidence type="ECO:0000256" key="1">
    <source>
        <dbReference type="ARBA" id="ARBA00022723"/>
    </source>
</evidence>
<reference evidence="5" key="1">
    <citation type="submission" date="2020-09" db="EMBL/GenBank/DDBJ databases">
        <title>Brevundimonas sp. LVF2 isolated from a puddle in Goettingen, Germany.</title>
        <authorList>
            <person name="Friedrich I."/>
            <person name="Klassen A."/>
            <person name="Hannes N."/>
            <person name="Schneider D."/>
            <person name="Hertel R."/>
            <person name="Daniel R."/>
        </authorList>
    </citation>
    <scope>NUCLEOTIDE SEQUENCE</scope>
    <source>
        <strain evidence="5">LVF2</strain>
    </source>
</reference>
<dbReference type="InterPro" id="IPR002048">
    <property type="entry name" value="EF_hand_dom"/>
</dbReference>
<dbReference type="InterPro" id="IPR011992">
    <property type="entry name" value="EF-hand-dom_pair"/>
</dbReference>
<accession>A0A975C445</accession>
<dbReference type="PROSITE" id="PS50222">
    <property type="entry name" value="EF_HAND_2"/>
    <property type="match status" value="2"/>
</dbReference>
<dbReference type="GO" id="GO:0005509">
    <property type="term" value="F:calcium ion binding"/>
    <property type="evidence" value="ECO:0007669"/>
    <property type="project" value="InterPro"/>
</dbReference>
<name>A0A975C445_9CAUL</name>
<feature type="region of interest" description="Disordered" evidence="3">
    <location>
        <begin position="1"/>
        <end position="32"/>
    </location>
</feature>
<feature type="domain" description="EF-hand" evidence="4">
    <location>
        <begin position="129"/>
        <end position="164"/>
    </location>
</feature>
<evidence type="ECO:0000313" key="6">
    <source>
        <dbReference type="Proteomes" id="UP000663918"/>
    </source>
</evidence>
<feature type="compositionally biased region" description="Low complexity" evidence="3">
    <location>
        <begin position="1"/>
        <end position="22"/>
    </location>
</feature>
<dbReference type="EMBL" id="CP062222">
    <property type="protein sequence ID" value="QTC91515.1"/>
    <property type="molecule type" value="Genomic_DNA"/>
</dbReference>
<evidence type="ECO:0000259" key="4">
    <source>
        <dbReference type="PROSITE" id="PS50222"/>
    </source>
</evidence>
<dbReference type="Pfam" id="PF13202">
    <property type="entry name" value="EF-hand_5"/>
    <property type="match status" value="3"/>
</dbReference>
<keyword evidence="2" id="KW-0677">Repeat</keyword>
<dbReference type="InterPro" id="IPR039647">
    <property type="entry name" value="EF_hand_pair_protein_CML-like"/>
</dbReference>
<feature type="compositionally biased region" description="Pro residues" evidence="3">
    <location>
        <begin position="83"/>
        <end position="92"/>
    </location>
</feature>
<organism evidence="5 6">
    <name type="scientific">Brevundimonas goettingensis</name>
    <dbReference type="NCBI Taxonomy" id="2774190"/>
    <lineage>
        <taxon>Bacteria</taxon>
        <taxon>Pseudomonadati</taxon>
        <taxon>Pseudomonadota</taxon>
        <taxon>Alphaproteobacteria</taxon>
        <taxon>Caulobacterales</taxon>
        <taxon>Caulobacteraceae</taxon>
        <taxon>Brevundimonas</taxon>
    </lineage>
</organism>
<feature type="region of interest" description="Disordered" evidence="3">
    <location>
        <begin position="55"/>
        <end position="106"/>
    </location>
</feature>
<dbReference type="PROSITE" id="PS00018">
    <property type="entry name" value="EF_HAND_1"/>
    <property type="match status" value="2"/>
</dbReference>
<dbReference type="AlphaFoldDB" id="A0A975C445"/>
<proteinExistence type="predicted"/>
<gene>
    <name evidence="5" type="ORF">IFJ75_00835</name>
</gene>
<dbReference type="Gene3D" id="1.10.238.10">
    <property type="entry name" value="EF-hand"/>
    <property type="match status" value="2"/>
</dbReference>
<evidence type="ECO:0000313" key="5">
    <source>
        <dbReference type="EMBL" id="QTC91515.1"/>
    </source>
</evidence>
<dbReference type="RefSeq" id="WP_207870693.1">
    <property type="nucleotide sequence ID" value="NZ_CP062222.1"/>
</dbReference>
<sequence length="190" mass="18483">MSALLGSQESSGSSGSSSSFSSKVIDAADTNGDGTVSLEELAASLSADASSLTDAFNAMDTDGDGQITSTELDAGFKAKGPPHGAPPGPPPGQSASASDTASMLLSAADADDTGSLSLSEINTILGKDSDDTSLTSAFSALDTNGDGSLASDELTSGIKALFEKSLAAYAANANSATDSATSTTPVSLAA</sequence>
<feature type="compositionally biased region" description="Low complexity" evidence="3">
    <location>
        <begin position="93"/>
        <end position="106"/>
    </location>
</feature>
<dbReference type="InterPro" id="IPR018247">
    <property type="entry name" value="EF_Hand_1_Ca_BS"/>
</dbReference>
<dbReference type="SMART" id="SM00054">
    <property type="entry name" value="EFh"/>
    <property type="match status" value="4"/>
</dbReference>
<keyword evidence="1" id="KW-0479">Metal-binding</keyword>
<protein>
    <submittedName>
        <fullName evidence="5">EF-hand domain-containing protein</fullName>
    </submittedName>
</protein>
<feature type="domain" description="EF-hand" evidence="4">
    <location>
        <begin position="47"/>
        <end position="82"/>
    </location>
</feature>
<keyword evidence="6" id="KW-1185">Reference proteome</keyword>
<dbReference type="Proteomes" id="UP000663918">
    <property type="component" value="Chromosome"/>
</dbReference>
<evidence type="ECO:0000256" key="2">
    <source>
        <dbReference type="ARBA" id="ARBA00022737"/>
    </source>
</evidence>
<evidence type="ECO:0000256" key="3">
    <source>
        <dbReference type="SAM" id="MobiDB-lite"/>
    </source>
</evidence>
<dbReference type="PANTHER" id="PTHR10891">
    <property type="entry name" value="EF-HAND CALCIUM-BINDING DOMAIN CONTAINING PROTEIN"/>
    <property type="match status" value="1"/>
</dbReference>